<evidence type="ECO:0000256" key="3">
    <source>
        <dbReference type="ARBA" id="ARBA00022519"/>
    </source>
</evidence>
<dbReference type="PATRIC" id="fig|336831.14.peg.1941"/>
<dbReference type="SUPFAM" id="SSF109998">
    <property type="entry name" value="Triger factor/SurA peptide-binding domain-like"/>
    <property type="match status" value="1"/>
</dbReference>
<dbReference type="Pfam" id="PF13624">
    <property type="entry name" value="SurA_N_3"/>
    <property type="match status" value="1"/>
</dbReference>
<sequence length="634" mass="69708">MLERIREGSQGVIAKTILGLVILTFALAGVGSYLSSPTEVSVAVVNGEKITQSQFEQALQRDRARMQQQFGDMYDTLAADPAYNSRFRSEVLERLIDETLQQQFVSKLGIRVGDDQVRDTIRSLGEFQVDGQFNNDRYIALLRQMGYQSADFRELVRDDMAASQFRAGVFASEFTLPSEIQQIRQLEQQSRDISYFVVNAQSFADKVDITEQMIQDYYQMQIQRFETEPKLAAEYVELSAEALAATIEITEQQIQTYYDANKVRYSTAEQRQVAHIMLEADGVDAAVAAQAEALLAQLQQGADFAELARQHSADTFSAENGGVLDSLVPGQMDSAFENVAFALNNVGQLSDIVQSEYGYHIIKLVSLEPGQQQPLTEVRDSIAERLQQEQATEQFYQLQTRMAETAFEVPDNLDETAAVLGERVRVTPLFSKSDATLPLAHPAVLNKLFDRRFVEDGLNSDPIEIGNQHLVVARVKEYQPARTLPLAEVTAEITAILKTEQQGRLAQEQVAALLAEPGDMASLAAQAGVSLQTAPATPRFGGSLDPQVRAKAFKLARPTAGNPSIDSVTLADGNVAVVAVSAVQDVEVSAIPADEELDAMAQRQAEQSYLALVAALKANAKISRTLRAAQTEQN</sequence>
<dbReference type="GO" id="GO:0003755">
    <property type="term" value="F:peptidyl-prolyl cis-trans isomerase activity"/>
    <property type="evidence" value="ECO:0007669"/>
    <property type="project" value="UniProtKB-KW"/>
</dbReference>
<name>A0A0M2V051_9GAMM</name>
<evidence type="ECO:0000256" key="1">
    <source>
        <dbReference type="ARBA" id="ARBA00004382"/>
    </source>
</evidence>
<evidence type="ECO:0000313" key="14">
    <source>
        <dbReference type="EMBL" id="KKO44187.1"/>
    </source>
</evidence>
<comment type="subcellular location">
    <subcellularLocation>
        <location evidence="1">Cell inner membrane</location>
        <topology evidence="1">Single-pass type II membrane protein</topology>
        <orientation evidence="1">Periplasmic side</orientation>
    </subcellularLocation>
</comment>
<evidence type="ECO:0000256" key="11">
    <source>
        <dbReference type="PROSITE-ProRule" id="PRU00278"/>
    </source>
</evidence>
<dbReference type="SUPFAM" id="SSF54534">
    <property type="entry name" value="FKBP-like"/>
    <property type="match status" value="1"/>
</dbReference>
<dbReference type="EMBL" id="LAHO01000019">
    <property type="protein sequence ID" value="KKO44187.1"/>
    <property type="molecule type" value="Genomic_DNA"/>
</dbReference>
<evidence type="ECO:0000256" key="2">
    <source>
        <dbReference type="ARBA" id="ARBA00022475"/>
    </source>
</evidence>
<evidence type="ECO:0000256" key="5">
    <source>
        <dbReference type="ARBA" id="ARBA00022989"/>
    </source>
</evidence>
<dbReference type="Proteomes" id="UP000034228">
    <property type="component" value="Unassembled WGS sequence"/>
</dbReference>
<comment type="caution">
    <text evidence="14">The sequence shown here is derived from an EMBL/GenBank/DDBJ whole genome shotgun (WGS) entry which is preliminary data.</text>
</comment>
<dbReference type="InterPro" id="IPR046357">
    <property type="entry name" value="PPIase_dom_sf"/>
</dbReference>
<organism evidence="14 15">
    <name type="scientific">Arsukibacterium ikkense</name>
    <dbReference type="NCBI Taxonomy" id="336831"/>
    <lineage>
        <taxon>Bacteria</taxon>
        <taxon>Pseudomonadati</taxon>
        <taxon>Pseudomonadota</taxon>
        <taxon>Gammaproteobacteria</taxon>
        <taxon>Chromatiales</taxon>
        <taxon>Chromatiaceae</taxon>
        <taxon>Arsukibacterium</taxon>
    </lineage>
</organism>
<keyword evidence="5 12" id="KW-1133">Transmembrane helix</keyword>
<keyword evidence="15" id="KW-1185">Reference proteome</keyword>
<evidence type="ECO:0000313" key="15">
    <source>
        <dbReference type="Proteomes" id="UP000034228"/>
    </source>
</evidence>
<evidence type="ECO:0000256" key="4">
    <source>
        <dbReference type="ARBA" id="ARBA00022692"/>
    </source>
</evidence>
<accession>A0A0M2V051</accession>
<evidence type="ECO:0000259" key="13">
    <source>
        <dbReference type="PROSITE" id="PS50198"/>
    </source>
</evidence>
<dbReference type="Gene3D" id="1.10.4030.10">
    <property type="entry name" value="Porin chaperone SurA, peptide-binding domain"/>
    <property type="match status" value="1"/>
</dbReference>
<dbReference type="Pfam" id="PF00639">
    <property type="entry name" value="Rotamase"/>
    <property type="match status" value="1"/>
</dbReference>
<evidence type="ECO:0000256" key="8">
    <source>
        <dbReference type="ARBA" id="ARBA00038408"/>
    </source>
</evidence>
<dbReference type="Gene3D" id="3.10.50.40">
    <property type="match status" value="1"/>
</dbReference>
<protein>
    <recommendedName>
        <fullName evidence="9">Periplasmic chaperone PpiD</fullName>
    </recommendedName>
    <alternativeName>
        <fullName evidence="10">Periplasmic folding chaperone</fullName>
    </alternativeName>
</protein>
<dbReference type="RefSeq" id="WP_046558946.1">
    <property type="nucleotide sequence ID" value="NZ_LAHO01000019.1"/>
</dbReference>
<evidence type="ECO:0000256" key="12">
    <source>
        <dbReference type="SAM" id="Phobius"/>
    </source>
</evidence>
<dbReference type="InterPro" id="IPR052029">
    <property type="entry name" value="PpiD_chaperone"/>
</dbReference>
<proteinExistence type="inferred from homology"/>
<dbReference type="PANTHER" id="PTHR47529:SF1">
    <property type="entry name" value="PERIPLASMIC CHAPERONE PPID"/>
    <property type="match status" value="1"/>
</dbReference>
<keyword evidence="7" id="KW-0143">Chaperone</keyword>
<feature type="transmembrane region" description="Helical" evidence="12">
    <location>
        <begin position="12"/>
        <end position="34"/>
    </location>
</feature>
<dbReference type="OrthoDB" id="9812372at2"/>
<comment type="similarity">
    <text evidence="8">Belongs to the PpiD chaperone family.</text>
</comment>
<keyword evidence="3" id="KW-0997">Cell inner membrane</keyword>
<dbReference type="InterPro" id="IPR027304">
    <property type="entry name" value="Trigger_fact/SurA_dom_sf"/>
</dbReference>
<gene>
    <name evidence="14" type="ORF">WG68_17175</name>
</gene>
<keyword evidence="6 12" id="KW-0472">Membrane</keyword>
<dbReference type="STRING" id="336831.WG68_17175"/>
<dbReference type="InterPro" id="IPR000297">
    <property type="entry name" value="PPIase_PpiC"/>
</dbReference>
<feature type="domain" description="PpiC" evidence="13">
    <location>
        <begin position="268"/>
        <end position="366"/>
    </location>
</feature>
<evidence type="ECO:0000256" key="6">
    <source>
        <dbReference type="ARBA" id="ARBA00023136"/>
    </source>
</evidence>
<keyword evidence="2" id="KW-1003">Cell membrane</keyword>
<evidence type="ECO:0000256" key="10">
    <source>
        <dbReference type="ARBA" id="ARBA00042775"/>
    </source>
</evidence>
<dbReference type="GO" id="GO:0005886">
    <property type="term" value="C:plasma membrane"/>
    <property type="evidence" value="ECO:0007669"/>
    <property type="project" value="UniProtKB-SubCell"/>
</dbReference>
<reference evidence="14 15" key="1">
    <citation type="submission" date="2015-03" db="EMBL/GenBank/DDBJ databases">
        <title>Draft genome sequences of two protease-producing strains of Arsukibacterium isolated from two cold and alkaline environments.</title>
        <authorList>
            <person name="Lylloff J.E."/>
            <person name="Skov L.B."/>
            <person name="Jepsen M."/>
            <person name="Hallin P.F."/>
            <person name="Sorensen S.J."/>
            <person name="Stougaard P."/>
            <person name="Glaring M.A."/>
        </authorList>
    </citation>
    <scope>NUCLEOTIDE SEQUENCE [LARGE SCALE GENOMIC DNA]</scope>
    <source>
        <strain evidence="14 15">GCM72</strain>
    </source>
</reference>
<dbReference type="AlphaFoldDB" id="A0A0M2V051"/>
<keyword evidence="4 12" id="KW-0812">Transmembrane</keyword>
<dbReference type="PROSITE" id="PS50198">
    <property type="entry name" value="PPIC_PPIASE_2"/>
    <property type="match status" value="1"/>
</dbReference>
<keyword evidence="11" id="KW-0697">Rotamase</keyword>
<keyword evidence="11 14" id="KW-0413">Isomerase</keyword>
<dbReference type="PANTHER" id="PTHR47529">
    <property type="entry name" value="PEPTIDYL-PROLYL CIS-TRANS ISOMERASE D"/>
    <property type="match status" value="1"/>
</dbReference>
<evidence type="ECO:0000256" key="9">
    <source>
        <dbReference type="ARBA" id="ARBA00040743"/>
    </source>
</evidence>
<evidence type="ECO:0000256" key="7">
    <source>
        <dbReference type="ARBA" id="ARBA00023186"/>
    </source>
</evidence>